<dbReference type="RefSeq" id="WP_103882303.1">
    <property type="nucleotide sequence ID" value="NZ_FNVG01000034.1"/>
</dbReference>
<dbReference type="OrthoDB" id="5856998at2"/>
<protein>
    <submittedName>
        <fullName evidence="1">Uncharacterized protein</fullName>
    </submittedName>
</protein>
<evidence type="ECO:0000313" key="2">
    <source>
        <dbReference type="Proteomes" id="UP000236721"/>
    </source>
</evidence>
<organism evidence="1 2">
    <name type="scientific">Vibrio hangzhouensis</name>
    <dbReference type="NCBI Taxonomy" id="462991"/>
    <lineage>
        <taxon>Bacteria</taxon>
        <taxon>Pseudomonadati</taxon>
        <taxon>Pseudomonadota</taxon>
        <taxon>Gammaproteobacteria</taxon>
        <taxon>Vibrionales</taxon>
        <taxon>Vibrionaceae</taxon>
        <taxon>Vibrio</taxon>
    </lineage>
</organism>
<keyword evidence="2" id="KW-1185">Reference proteome</keyword>
<dbReference type="EMBL" id="FNVG01000034">
    <property type="protein sequence ID" value="SEG69800.1"/>
    <property type="molecule type" value="Genomic_DNA"/>
</dbReference>
<dbReference type="AlphaFoldDB" id="A0A1H6CA15"/>
<dbReference type="Proteomes" id="UP000236721">
    <property type="component" value="Unassembled WGS sequence"/>
</dbReference>
<gene>
    <name evidence="1" type="ORF">SAMN04488244_1348</name>
</gene>
<reference evidence="2" key="1">
    <citation type="submission" date="2016-10" db="EMBL/GenBank/DDBJ databases">
        <authorList>
            <person name="Varghese N."/>
            <person name="Submissions S."/>
        </authorList>
    </citation>
    <scope>NUCLEOTIDE SEQUENCE [LARGE SCALE GENOMIC DNA]</scope>
    <source>
        <strain evidence="2">CGMCC 1.7062</strain>
    </source>
</reference>
<sequence>MRLENKHIFVISSADKFCFLNLDALIHKCGILPSNLAVIVFPIQGQPLSELLKIDNVDYYEFDDVTLEEIKLAQTITFMSLNRFNSPYARKIIEFDEGMARKSYIFITDDEVDRWNQCHSKFGKLVPYKKLHIVEDDIVCLNRINNFIADRSTFESTLQRTLNRKKVNFINASVIFDTLPYNASKSLESAFNCSDQHYEREAKVLLGTKQHALSYSELREVVNGFVKAENAERYKFLILWNKKRRKERVMFDLYITYLRHIKRQTIDVSYVTALSPIAYTSLILSCSHMVLQRRGGASTARLFLKRGRGMVYTLENSENDFGFRKALGIKTKSFTSFSDIGKLVSNLNDDADIEHNIKICESVEQRDVSNLQKLYSN</sequence>
<evidence type="ECO:0000313" key="1">
    <source>
        <dbReference type="EMBL" id="SEG69800.1"/>
    </source>
</evidence>
<accession>A0A1H6CA15</accession>
<name>A0A1H6CA15_9VIBR</name>
<proteinExistence type="predicted"/>